<keyword evidence="4" id="KW-0479">Metal-binding</keyword>
<dbReference type="GO" id="GO:0005634">
    <property type="term" value="C:nucleus"/>
    <property type="evidence" value="ECO:0007669"/>
    <property type="project" value="TreeGrafter"/>
</dbReference>
<dbReference type="SMART" id="SM00184">
    <property type="entry name" value="RING"/>
    <property type="match status" value="1"/>
</dbReference>
<dbReference type="EC" id="2.3.2.27" evidence="2"/>
<evidence type="ECO:0000313" key="10">
    <source>
        <dbReference type="EMBL" id="OIS99811.1"/>
    </source>
</evidence>
<gene>
    <name evidence="10" type="primary">MBR1_6</name>
    <name evidence="10" type="ORF">A4A49_16231</name>
</gene>
<evidence type="ECO:0000256" key="5">
    <source>
        <dbReference type="ARBA" id="ARBA00022771"/>
    </source>
</evidence>
<evidence type="ECO:0000256" key="8">
    <source>
        <dbReference type="PROSITE-ProRule" id="PRU00175"/>
    </source>
</evidence>
<feature type="domain" description="RING-type" evidence="9">
    <location>
        <begin position="483"/>
        <end position="524"/>
    </location>
</feature>
<dbReference type="GeneID" id="109231371"/>
<dbReference type="Gramene" id="OIS99811">
    <property type="protein sequence ID" value="OIS99811"/>
    <property type="gene ID" value="A4A49_16231"/>
</dbReference>
<evidence type="ECO:0000256" key="1">
    <source>
        <dbReference type="ARBA" id="ARBA00000900"/>
    </source>
</evidence>
<dbReference type="AlphaFoldDB" id="A0A1J6I5R5"/>
<keyword evidence="7" id="KW-0862">Zinc</keyword>
<proteinExistence type="predicted"/>
<dbReference type="InterPro" id="IPR001841">
    <property type="entry name" value="Znf_RING"/>
</dbReference>
<comment type="catalytic activity">
    <reaction evidence="1">
        <text>S-ubiquitinyl-[E2 ubiquitin-conjugating enzyme]-L-cysteine + [acceptor protein]-L-lysine = [E2 ubiquitin-conjugating enzyme]-L-cysteine + N(6)-ubiquitinyl-[acceptor protein]-L-lysine.</text>
        <dbReference type="EC" id="2.3.2.27"/>
    </reaction>
</comment>
<evidence type="ECO:0000256" key="7">
    <source>
        <dbReference type="ARBA" id="ARBA00022833"/>
    </source>
</evidence>
<dbReference type="OMA" id="DIPGYHE"/>
<sequence>MSYSNQITDLEADQRSQDVHPEPCAFYRSLTTFPQPNVHAILPAPGNAGNFYLHHPQDCQEGALIYGMSQYNGVQYQHPASNFDPAIASSTNHYNHYVAAPSASRDLQVAVNHGQHEWLPFSSTQGTSGINVDSYGRNNIYVDSVRGLFKRKNAEGIPVNFQYQHALVGSSSSLAPMGAASFIPPEYRGNDLSSFIEDGALRSVRDRSGASGPDNVLGHNNNDLLQGNYVGQACQFPGNYWSGLQFNSSARETEYWAWNRSARLPYLPGDTRGCEDGGNFSMRGYQVTAGNGGLTSFLHPSVPQGHPNLCHLPPNVQGVRPHIITLPPQMTASSHRHLPSSSLNSSINPFALVEAGPRYIRPFPPTGFRLYRPQQGEFMHETNVRHHNLPNMRVLPEDGVAMLDIPGYHEVRDPADQHGEMRMDVDHMSYEELLALGEQIGTVKIGLSEEVIVSHLKTRSFSSSVTPCNLERAACSDHKTDFCVICQSDYDDQESIGTLKCGHEYHADCVKKWLIMKNNCPICKSTALLTKGKDL</sequence>
<dbReference type="InterPro" id="IPR045191">
    <property type="entry name" value="MBR1/2-like"/>
</dbReference>
<accession>A0A1J6I5R5</accession>
<evidence type="ECO:0000256" key="6">
    <source>
        <dbReference type="ARBA" id="ARBA00022786"/>
    </source>
</evidence>
<dbReference type="Pfam" id="PF13639">
    <property type="entry name" value="zf-RING_2"/>
    <property type="match status" value="1"/>
</dbReference>
<evidence type="ECO:0000256" key="4">
    <source>
        <dbReference type="ARBA" id="ARBA00022723"/>
    </source>
</evidence>
<dbReference type="Gene3D" id="3.30.40.10">
    <property type="entry name" value="Zinc/RING finger domain, C3HC4 (zinc finger)"/>
    <property type="match status" value="1"/>
</dbReference>
<dbReference type="InterPro" id="IPR013083">
    <property type="entry name" value="Znf_RING/FYVE/PHD"/>
</dbReference>
<dbReference type="GO" id="GO:0061630">
    <property type="term" value="F:ubiquitin protein ligase activity"/>
    <property type="evidence" value="ECO:0007669"/>
    <property type="project" value="UniProtKB-EC"/>
</dbReference>
<organism evidence="10 11">
    <name type="scientific">Nicotiana attenuata</name>
    <name type="common">Coyote tobacco</name>
    <dbReference type="NCBI Taxonomy" id="49451"/>
    <lineage>
        <taxon>Eukaryota</taxon>
        <taxon>Viridiplantae</taxon>
        <taxon>Streptophyta</taxon>
        <taxon>Embryophyta</taxon>
        <taxon>Tracheophyta</taxon>
        <taxon>Spermatophyta</taxon>
        <taxon>Magnoliopsida</taxon>
        <taxon>eudicotyledons</taxon>
        <taxon>Gunneridae</taxon>
        <taxon>Pentapetalae</taxon>
        <taxon>asterids</taxon>
        <taxon>lamiids</taxon>
        <taxon>Solanales</taxon>
        <taxon>Solanaceae</taxon>
        <taxon>Nicotianoideae</taxon>
        <taxon>Nicotianeae</taxon>
        <taxon>Nicotiana</taxon>
    </lineage>
</organism>
<keyword evidence="11" id="KW-1185">Reference proteome</keyword>
<keyword evidence="3" id="KW-0808">Transferase</keyword>
<keyword evidence="5 8" id="KW-0863">Zinc-finger</keyword>
<evidence type="ECO:0000313" key="11">
    <source>
        <dbReference type="Proteomes" id="UP000187609"/>
    </source>
</evidence>
<evidence type="ECO:0000256" key="2">
    <source>
        <dbReference type="ARBA" id="ARBA00012483"/>
    </source>
</evidence>
<keyword evidence="6" id="KW-0833">Ubl conjugation pathway</keyword>
<reference evidence="10" key="1">
    <citation type="submission" date="2016-11" db="EMBL/GenBank/DDBJ databases">
        <title>The genome of Nicotiana attenuata.</title>
        <authorList>
            <person name="Xu S."/>
            <person name="Brockmoeller T."/>
            <person name="Gaquerel E."/>
            <person name="Navarro A."/>
            <person name="Kuhl H."/>
            <person name="Gase K."/>
            <person name="Ling Z."/>
            <person name="Zhou W."/>
            <person name="Kreitzer C."/>
            <person name="Stanke M."/>
            <person name="Tang H."/>
            <person name="Lyons E."/>
            <person name="Pandey P."/>
            <person name="Pandey S.P."/>
            <person name="Timmermann B."/>
            <person name="Baldwin I.T."/>
        </authorList>
    </citation>
    <scope>NUCLEOTIDE SEQUENCE [LARGE SCALE GENOMIC DNA]</scope>
    <source>
        <strain evidence="10">UT</strain>
    </source>
</reference>
<comment type="caution">
    <text evidence="10">The sequence shown here is derived from an EMBL/GenBank/DDBJ whole genome shotgun (WGS) entry which is preliminary data.</text>
</comment>
<dbReference type="SMR" id="A0A1J6I5R5"/>
<dbReference type="OrthoDB" id="8062037at2759"/>
<dbReference type="EMBL" id="MJEQ01037190">
    <property type="protein sequence ID" value="OIS99811.1"/>
    <property type="molecule type" value="Genomic_DNA"/>
</dbReference>
<dbReference type="PANTHER" id="PTHR22937:SF130">
    <property type="entry name" value="RING-TYPE E3 UBIQUITIN TRANSFERASE"/>
    <property type="match status" value="1"/>
</dbReference>
<dbReference type="SUPFAM" id="SSF57850">
    <property type="entry name" value="RING/U-box"/>
    <property type="match status" value="1"/>
</dbReference>
<dbReference type="STRING" id="49451.A0A1J6I5R5"/>
<evidence type="ECO:0000256" key="3">
    <source>
        <dbReference type="ARBA" id="ARBA00022679"/>
    </source>
</evidence>
<dbReference type="Proteomes" id="UP000187609">
    <property type="component" value="Unassembled WGS sequence"/>
</dbReference>
<dbReference type="PANTHER" id="PTHR22937">
    <property type="entry name" value="E3 UBIQUITIN-PROTEIN LIGASE RNF165"/>
    <property type="match status" value="1"/>
</dbReference>
<dbReference type="GO" id="GO:0008270">
    <property type="term" value="F:zinc ion binding"/>
    <property type="evidence" value="ECO:0007669"/>
    <property type="project" value="UniProtKB-KW"/>
</dbReference>
<protein>
    <recommendedName>
        <fullName evidence="2">RING-type E3 ubiquitin transferase</fullName>
        <ecNumber evidence="2">2.3.2.27</ecNumber>
    </recommendedName>
</protein>
<dbReference type="KEGG" id="nau:109231371"/>
<evidence type="ECO:0000259" key="9">
    <source>
        <dbReference type="PROSITE" id="PS50089"/>
    </source>
</evidence>
<name>A0A1J6I5R5_NICAT</name>
<dbReference type="PROSITE" id="PS50089">
    <property type="entry name" value="ZF_RING_2"/>
    <property type="match status" value="1"/>
</dbReference>